<dbReference type="Pfam" id="PF16254">
    <property type="entry name" value="DUF4910"/>
    <property type="match status" value="1"/>
</dbReference>
<dbReference type="AlphaFoldDB" id="I5C617"/>
<name>I5C617_9BACT</name>
<sequence>MLALMERLWPINRSITGAGLRETLQIIAEYLPGLRTIEVPSGQQVLDWQIPEEWEITDAFLKDPDGNIVADFKENNLSVLGYSTAIDARLSLEELLPHLHTLPEQPDVIPYVTSYYQKNWGFCIAESKKQGLKLGTYHACIKAKHFKGSLTYGELILPGTSEKEVLISTYCCHPSMANNELSGPCVAVGLASWLQGLSHRHYTYRFVFIPEMIGSAAYLEANSIHLKEHVIAGFNLTCVGDERTWSFLPSRLENTYADKVALYALQTYCGSYDRYGWKDRGSDESMYCAPGIDLPVVSVMRSKYGTYPEYHTSLDTIGGVVTAEGLNGSLDLHKHIVRILENDCYPKSLVLGEPQLGKRGLYPMISAKGSTAPVKNRLNLISYADGNHSLLDIAVKCDIPFEELISEVALLKENHILSSLPV</sequence>
<dbReference type="Pfam" id="PF09940">
    <property type="entry name" value="DUF2172"/>
    <property type="match status" value="1"/>
</dbReference>
<evidence type="ECO:0000313" key="5">
    <source>
        <dbReference type="Proteomes" id="UP000005551"/>
    </source>
</evidence>
<dbReference type="PATRIC" id="fig|1189621.3.peg.1412"/>
<dbReference type="Pfam" id="PF16221">
    <property type="entry name" value="HTH_47"/>
    <property type="match status" value="1"/>
</dbReference>
<dbReference type="Gene3D" id="3.50.30.90">
    <property type="match status" value="1"/>
</dbReference>
<dbReference type="SUPFAM" id="SSF53187">
    <property type="entry name" value="Zn-dependent exopeptidases"/>
    <property type="match status" value="1"/>
</dbReference>
<keyword evidence="4" id="KW-0378">Hydrolase</keyword>
<keyword evidence="4" id="KW-0645">Protease</keyword>
<dbReference type="PIRSF" id="PIRSF015244">
    <property type="entry name" value="UCP015244"/>
    <property type="match status" value="1"/>
</dbReference>
<keyword evidence="5" id="KW-1185">Reference proteome</keyword>
<feature type="domain" description="DUF2172" evidence="1">
    <location>
        <begin position="53"/>
        <end position="143"/>
    </location>
</feature>
<organism evidence="4 5">
    <name type="scientific">Nitritalea halalkaliphila LW7</name>
    <dbReference type="NCBI Taxonomy" id="1189621"/>
    <lineage>
        <taxon>Bacteria</taxon>
        <taxon>Pseudomonadati</taxon>
        <taxon>Bacteroidota</taxon>
        <taxon>Cytophagia</taxon>
        <taxon>Cytophagales</taxon>
        <taxon>Cyclobacteriaceae</taxon>
        <taxon>Nitritalea</taxon>
    </lineage>
</organism>
<comment type="caution">
    <text evidence="4">The sequence shown here is derived from an EMBL/GenBank/DDBJ whole genome shotgun (WGS) entry which is preliminary data.</text>
</comment>
<accession>I5C617</accession>
<evidence type="ECO:0000259" key="3">
    <source>
        <dbReference type="Pfam" id="PF16254"/>
    </source>
</evidence>
<gene>
    <name evidence="4" type="ORF">A3SI_06769</name>
</gene>
<evidence type="ECO:0000259" key="2">
    <source>
        <dbReference type="Pfam" id="PF16221"/>
    </source>
</evidence>
<dbReference type="Gene3D" id="3.40.630.10">
    <property type="entry name" value="Zn peptidases"/>
    <property type="match status" value="1"/>
</dbReference>
<dbReference type="InterPro" id="IPR032622">
    <property type="entry name" value="UCP01524_HTH"/>
</dbReference>
<feature type="domain" description="UCP01524 winged helix-turn-helix" evidence="2">
    <location>
        <begin position="349"/>
        <end position="418"/>
    </location>
</feature>
<dbReference type="OrthoDB" id="9765654at2"/>
<evidence type="ECO:0000313" key="4">
    <source>
        <dbReference type="EMBL" id="EIM77269.1"/>
    </source>
</evidence>
<dbReference type="STRING" id="1189621.A3SI_06769"/>
<dbReference type="EMBL" id="AJYA01000015">
    <property type="protein sequence ID" value="EIM77269.1"/>
    <property type="molecule type" value="Genomic_DNA"/>
</dbReference>
<dbReference type="InterPro" id="IPR032589">
    <property type="entry name" value="DUF4910"/>
</dbReference>
<dbReference type="InterPro" id="IPR036388">
    <property type="entry name" value="WH-like_DNA-bd_sf"/>
</dbReference>
<reference evidence="4 5" key="1">
    <citation type="submission" date="2012-05" db="EMBL/GenBank/DDBJ databases">
        <title>Genome sequence of Nitritalea halalkaliphila LW7.</title>
        <authorList>
            <person name="Jangir P.K."/>
            <person name="Singh A."/>
            <person name="Shivaji S."/>
            <person name="Sharma R."/>
        </authorList>
    </citation>
    <scope>NUCLEOTIDE SEQUENCE [LARGE SCALE GENOMIC DNA]</scope>
    <source>
        <strain evidence="4 5">LW7</strain>
    </source>
</reference>
<dbReference type="Gene3D" id="1.10.10.10">
    <property type="entry name" value="Winged helix-like DNA-binding domain superfamily/Winged helix DNA-binding domain"/>
    <property type="match status" value="1"/>
</dbReference>
<proteinExistence type="predicted"/>
<dbReference type="InterPro" id="IPR032610">
    <property type="entry name" value="DUF2172"/>
</dbReference>
<dbReference type="InterPro" id="IPR012353">
    <property type="entry name" value="UCP015244"/>
</dbReference>
<keyword evidence="4" id="KW-0031">Aminopeptidase</keyword>
<evidence type="ECO:0000259" key="1">
    <source>
        <dbReference type="Pfam" id="PF09940"/>
    </source>
</evidence>
<protein>
    <submittedName>
        <fullName evidence="4">Putative aminopeptidase-like domain protein</fullName>
    </submittedName>
</protein>
<feature type="domain" description="DUF4910" evidence="3">
    <location>
        <begin position="3"/>
        <end position="343"/>
    </location>
</feature>
<dbReference type="GO" id="GO:0004177">
    <property type="term" value="F:aminopeptidase activity"/>
    <property type="evidence" value="ECO:0007669"/>
    <property type="project" value="UniProtKB-KW"/>
</dbReference>
<dbReference type="Proteomes" id="UP000005551">
    <property type="component" value="Unassembled WGS sequence"/>
</dbReference>